<dbReference type="PROSITE" id="PS50157">
    <property type="entry name" value="ZINC_FINGER_C2H2_2"/>
    <property type="match status" value="4"/>
</dbReference>
<dbReference type="InterPro" id="IPR036236">
    <property type="entry name" value="Znf_C2H2_sf"/>
</dbReference>
<keyword evidence="3" id="KW-1185">Reference proteome</keyword>
<feature type="region of interest" description="Disordered" evidence="1">
    <location>
        <begin position="68"/>
        <end position="88"/>
    </location>
</feature>
<dbReference type="SUPFAM" id="SSF57667">
    <property type="entry name" value="beta-beta-alpha zinc fingers"/>
    <property type="match status" value="2"/>
</dbReference>
<proteinExistence type="predicted"/>
<organism evidence="2 3">
    <name type="scientific">Daucus carota subsp. sativus</name>
    <name type="common">Carrot</name>
    <dbReference type="NCBI Taxonomy" id="79200"/>
    <lineage>
        <taxon>Eukaryota</taxon>
        <taxon>Viridiplantae</taxon>
        <taxon>Streptophyta</taxon>
        <taxon>Embryophyta</taxon>
        <taxon>Tracheophyta</taxon>
        <taxon>Spermatophyta</taxon>
        <taxon>Magnoliopsida</taxon>
        <taxon>eudicotyledons</taxon>
        <taxon>Gunneridae</taxon>
        <taxon>Pentapetalae</taxon>
        <taxon>asterids</taxon>
        <taxon>campanulids</taxon>
        <taxon>Apiales</taxon>
        <taxon>Apiaceae</taxon>
        <taxon>Apioideae</taxon>
        <taxon>Scandiceae</taxon>
        <taxon>Daucinae</taxon>
        <taxon>Daucus</taxon>
        <taxon>Daucus sect. Daucus</taxon>
    </lineage>
</organism>
<dbReference type="Pfam" id="PF13912">
    <property type="entry name" value="zf-C2H2_6"/>
    <property type="match status" value="4"/>
</dbReference>
<name>A0A165Y8D0_DAUCS</name>
<reference evidence="2" key="1">
    <citation type="journal article" date="2016" name="Nat. Genet.">
        <title>A high-quality carrot genome assembly provides new insights into carotenoid accumulation and asterid genome evolution.</title>
        <authorList>
            <person name="Iorizzo M."/>
            <person name="Ellison S."/>
            <person name="Senalik D."/>
            <person name="Zeng P."/>
            <person name="Satapoomin P."/>
            <person name="Huang J."/>
            <person name="Bowman M."/>
            <person name="Iovene M."/>
            <person name="Sanseverino W."/>
            <person name="Cavagnaro P."/>
            <person name="Yildiz M."/>
            <person name="Macko-Podgorni A."/>
            <person name="Moranska E."/>
            <person name="Grzebelus E."/>
            <person name="Grzebelus D."/>
            <person name="Ashrafi H."/>
            <person name="Zheng Z."/>
            <person name="Cheng S."/>
            <person name="Spooner D."/>
            <person name="Van Deynze A."/>
            <person name="Simon P."/>
        </authorList>
    </citation>
    <scope>NUCLEOTIDE SEQUENCE</scope>
    <source>
        <tissue evidence="2">Leaf</tissue>
    </source>
</reference>
<dbReference type="Gene3D" id="3.30.160.60">
    <property type="entry name" value="Classic Zinc Finger"/>
    <property type="match status" value="2"/>
</dbReference>
<gene>
    <name evidence="2" type="ORF">DCAR_0417244</name>
</gene>
<reference evidence="2" key="2">
    <citation type="submission" date="2022-03" db="EMBL/GenBank/DDBJ databases">
        <title>Draft title - Genomic analysis of global carrot germplasm unveils the trajectory of domestication and the origin of high carotenoid orange carrot.</title>
        <authorList>
            <person name="Iorizzo M."/>
            <person name="Ellison S."/>
            <person name="Senalik D."/>
            <person name="Macko-Podgorni A."/>
            <person name="Grzebelus D."/>
            <person name="Bostan H."/>
            <person name="Rolling W."/>
            <person name="Curaba J."/>
            <person name="Simon P."/>
        </authorList>
    </citation>
    <scope>NUCLEOTIDE SEQUENCE</scope>
    <source>
        <tissue evidence="2">Leaf</tissue>
    </source>
</reference>
<dbReference type="Proteomes" id="UP000077755">
    <property type="component" value="Chromosome 4"/>
</dbReference>
<dbReference type="Gramene" id="KZM98881">
    <property type="protein sequence ID" value="KZM98881"/>
    <property type="gene ID" value="DCAR_013757"/>
</dbReference>
<sequence length="533" mass="57402">MPQMNSSAADQQAGGSSSSPGDVNLSKTNCSVCNKEFVSAKALSGHMRVHGSATKKQQGLEDVIRARNQPILKKQRNRSRSDSQSLLPTLHPCDHCSKVFRTAVSLFGHMRCHPERAWRGMRPPSQELPTWRVKARRGRRSLKNQAEEVSWSYVDLDSDEDEVDDEERRRTLDGVNDLLLLKNSGSSGSSGLSTLAAAAKGNSYREEGFDEMRSVGNGFGEQVGKKRRGNVDDYPVVSKMTREVGGSSADHKMRDCIGFVHQEGNAVGNNSDAEDGSDGINTELVIGNKTRDKDNHGDLAIGNGKSKGTRKVRLIKELMITQEKPPAVGGSGSSAQAAAAIASEKYKCSTCDKCFSSPQALGGHRSSHYKLKVTVINGTDSVPDKHPIQISSSVSAFAPPAQTLVSNEELNKSHQQQPLKSEECATKGNYFDEVGGSSKADPDHFSSTVYQCTMCYKEFPSGQALGGHKRCHWAALADGQTEAEVPPLVQAGTSGEEAGTQAGGKRIRLMGVDLDVPPSLVPDAEDLVAAGWY</sequence>
<dbReference type="SMART" id="SM00355">
    <property type="entry name" value="ZnF_C2H2"/>
    <property type="match status" value="4"/>
</dbReference>
<evidence type="ECO:0000313" key="2">
    <source>
        <dbReference type="EMBL" id="WOG97903.1"/>
    </source>
</evidence>
<feature type="region of interest" description="Disordered" evidence="1">
    <location>
        <begin position="1"/>
        <end position="25"/>
    </location>
</feature>
<evidence type="ECO:0000256" key="1">
    <source>
        <dbReference type="SAM" id="MobiDB-lite"/>
    </source>
</evidence>
<dbReference type="PANTHER" id="PTHR47591">
    <property type="entry name" value="ZINC FINGER PROTEIN ZAT2-RELATED"/>
    <property type="match status" value="1"/>
</dbReference>
<feature type="compositionally biased region" description="Low complexity" evidence="1">
    <location>
        <begin position="1"/>
        <end position="22"/>
    </location>
</feature>
<dbReference type="EMBL" id="CP093346">
    <property type="protein sequence ID" value="WOG97903.1"/>
    <property type="molecule type" value="Genomic_DNA"/>
</dbReference>
<protein>
    <submittedName>
        <fullName evidence="2">Uncharacterized protein</fullName>
    </submittedName>
</protein>
<accession>A0A165Y8D0</accession>
<dbReference type="PANTHER" id="PTHR47591:SF1">
    <property type="entry name" value="ZINC FINGER PROTEIN ZAT2-RELATED"/>
    <property type="match status" value="1"/>
</dbReference>
<dbReference type="AlphaFoldDB" id="A0A165Y8D0"/>
<dbReference type="InterPro" id="IPR013087">
    <property type="entry name" value="Znf_C2H2_type"/>
</dbReference>
<dbReference type="PROSITE" id="PS00028">
    <property type="entry name" value="ZINC_FINGER_C2H2_1"/>
    <property type="match status" value="4"/>
</dbReference>
<dbReference type="OMA" id="LWDNHWE"/>
<evidence type="ECO:0000313" key="3">
    <source>
        <dbReference type="Proteomes" id="UP000077755"/>
    </source>
</evidence>